<organism evidence="3 4">
    <name type="scientific">Candidatus Adlerbacteria bacterium RIFCSPHIGHO2_12_FULL_53_18</name>
    <dbReference type="NCBI Taxonomy" id="1797242"/>
    <lineage>
        <taxon>Bacteria</taxon>
        <taxon>Candidatus Adleribacteriota</taxon>
    </lineage>
</organism>
<feature type="transmembrane region" description="Helical" evidence="1">
    <location>
        <begin position="178"/>
        <end position="197"/>
    </location>
</feature>
<dbReference type="InterPro" id="IPR037185">
    <property type="entry name" value="EmrE-like"/>
</dbReference>
<evidence type="ECO:0000313" key="4">
    <source>
        <dbReference type="Proteomes" id="UP000178091"/>
    </source>
</evidence>
<feature type="transmembrane region" description="Helical" evidence="1">
    <location>
        <begin position="242"/>
        <end position="263"/>
    </location>
</feature>
<protein>
    <recommendedName>
        <fullName evidence="2">EamA domain-containing protein</fullName>
    </recommendedName>
</protein>
<feature type="domain" description="EamA" evidence="2">
    <location>
        <begin position="7"/>
        <end position="135"/>
    </location>
</feature>
<dbReference type="Pfam" id="PF00892">
    <property type="entry name" value="EamA"/>
    <property type="match status" value="2"/>
</dbReference>
<evidence type="ECO:0000259" key="2">
    <source>
        <dbReference type="Pfam" id="PF00892"/>
    </source>
</evidence>
<comment type="caution">
    <text evidence="3">The sequence shown here is derived from an EMBL/GenBank/DDBJ whole genome shotgun (WGS) entry which is preliminary data.</text>
</comment>
<feature type="transmembrane region" description="Helical" evidence="1">
    <location>
        <begin position="119"/>
        <end position="138"/>
    </location>
</feature>
<proteinExistence type="predicted"/>
<dbReference type="Proteomes" id="UP000178091">
    <property type="component" value="Unassembled WGS sequence"/>
</dbReference>
<feature type="transmembrane region" description="Helical" evidence="1">
    <location>
        <begin position="6"/>
        <end position="24"/>
    </location>
</feature>
<sequence length="289" mass="31421">MIALATIGGLLAALFWGAGDYLIGKSGQQRDTYSTNLVNQFVVVLALSGVILWYRTPLVIEFNTLVIIIASGIFFAIASLCFIKSLSIGPFGVAAPLSNSYALVTLLIGIFFLGFEASVLKIIALLVVIMGVVMLAVDRSTFDYKKLHGSTIYFATITMVCWGVAFAAVGLVSDKLPWYQLLWLISIVITFIGFLVYLFVHKKLPNWNNLGFRNMKIAWYAGILLALGSTAFFVSVEQAQDVVIPSVIASAAPLGTSFLAYLYDGEKLSLYKRAGAVTIVLGLMLLNLF</sequence>
<dbReference type="PANTHER" id="PTHR22911:SF137">
    <property type="entry name" value="SOLUTE CARRIER FAMILY 35 MEMBER G2-RELATED"/>
    <property type="match status" value="1"/>
</dbReference>
<evidence type="ECO:0000313" key="3">
    <source>
        <dbReference type="EMBL" id="OGC85256.1"/>
    </source>
</evidence>
<reference evidence="3 4" key="1">
    <citation type="journal article" date="2016" name="Nat. Commun.">
        <title>Thousands of microbial genomes shed light on interconnected biogeochemical processes in an aquifer system.</title>
        <authorList>
            <person name="Anantharaman K."/>
            <person name="Brown C.T."/>
            <person name="Hug L.A."/>
            <person name="Sharon I."/>
            <person name="Castelle C.J."/>
            <person name="Probst A.J."/>
            <person name="Thomas B.C."/>
            <person name="Singh A."/>
            <person name="Wilkins M.J."/>
            <person name="Karaoz U."/>
            <person name="Brodie E.L."/>
            <person name="Williams K.H."/>
            <person name="Hubbard S.S."/>
            <person name="Banfield J.F."/>
        </authorList>
    </citation>
    <scope>NUCLEOTIDE SEQUENCE [LARGE SCALE GENOMIC DNA]</scope>
</reference>
<gene>
    <name evidence="3" type="ORF">A3F55_00620</name>
</gene>
<feature type="transmembrane region" description="Helical" evidence="1">
    <location>
        <begin position="62"/>
        <end position="83"/>
    </location>
</feature>
<dbReference type="InterPro" id="IPR000620">
    <property type="entry name" value="EamA_dom"/>
</dbReference>
<dbReference type="EMBL" id="MEWW01000001">
    <property type="protein sequence ID" value="OGC85256.1"/>
    <property type="molecule type" value="Genomic_DNA"/>
</dbReference>
<keyword evidence="1" id="KW-1133">Transmembrane helix</keyword>
<evidence type="ECO:0000256" key="1">
    <source>
        <dbReference type="SAM" id="Phobius"/>
    </source>
</evidence>
<dbReference type="Gene3D" id="1.10.3730.20">
    <property type="match status" value="2"/>
</dbReference>
<feature type="transmembrane region" description="Helical" evidence="1">
    <location>
        <begin position="36"/>
        <end position="56"/>
    </location>
</feature>
<keyword evidence="1" id="KW-0472">Membrane</keyword>
<dbReference type="AlphaFoldDB" id="A0A1F4XUP1"/>
<dbReference type="GO" id="GO:0016020">
    <property type="term" value="C:membrane"/>
    <property type="evidence" value="ECO:0007669"/>
    <property type="project" value="InterPro"/>
</dbReference>
<name>A0A1F4XUP1_9BACT</name>
<feature type="domain" description="EamA" evidence="2">
    <location>
        <begin position="151"/>
        <end position="287"/>
    </location>
</feature>
<feature type="transmembrane region" description="Helical" evidence="1">
    <location>
        <begin position="150"/>
        <end position="172"/>
    </location>
</feature>
<keyword evidence="1" id="KW-0812">Transmembrane</keyword>
<feature type="transmembrane region" description="Helical" evidence="1">
    <location>
        <begin position="90"/>
        <end position="113"/>
    </location>
</feature>
<dbReference type="PANTHER" id="PTHR22911">
    <property type="entry name" value="ACYL-MALONYL CONDENSING ENZYME-RELATED"/>
    <property type="match status" value="1"/>
</dbReference>
<accession>A0A1F4XUP1</accession>
<feature type="transmembrane region" description="Helical" evidence="1">
    <location>
        <begin position="217"/>
        <end position="236"/>
    </location>
</feature>
<dbReference type="SUPFAM" id="SSF103481">
    <property type="entry name" value="Multidrug resistance efflux transporter EmrE"/>
    <property type="match status" value="2"/>
</dbReference>